<dbReference type="GO" id="GO:0002764">
    <property type="term" value="P:immune response-regulating signaling pathway"/>
    <property type="evidence" value="ECO:0007669"/>
    <property type="project" value="TreeGrafter"/>
</dbReference>
<accession>A0A8C3HZL6</accession>
<keyword evidence="2" id="KW-1015">Disulfide bond</keyword>
<keyword evidence="6" id="KW-1185">Reference proteome</keyword>
<evidence type="ECO:0000256" key="2">
    <source>
        <dbReference type="ARBA" id="ARBA00023157"/>
    </source>
</evidence>
<organism evidence="5 6">
    <name type="scientific">Chrysemys picta bellii</name>
    <name type="common">Western painted turtle</name>
    <name type="synonym">Emys bellii</name>
    <dbReference type="NCBI Taxonomy" id="8478"/>
    <lineage>
        <taxon>Eukaryota</taxon>
        <taxon>Metazoa</taxon>
        <taxon>Chordata</taxon>
        <taxon>Craniata</taxon>
        <taxon>Vertebrata</taxon>
        <taxon>Euteleostomi</taxon>
        <taxon>Archelosauria</taxon>
        <taxon>Testudinata</taxon>
        <taxon>Testudines</taxon>
        <taxon>Cryptodira</taxon>
        <taxon>Durocryptodira</taxon>
        <taxon>Testudinoidea</taxon>
        <taxon>Emydidae</taxon>
        <taxon>Chrysemys</taxon>
    </lineage>
</organism>
<evidence type="ECO:0000256" key="3">
    <source>
        <dbReference type="ARBA" id="ARBA00023180"/>
    </source>
</evidence>
<dbReference type="AlphaFoldDB" id="A0A8C3HZL6"/>
<reference evidence="5" key="2">
    <citation type="submission" date="2025-09" db="UniProtKB">
        <authorList>
            <consortium name="Ensembl"/>
        </authorList>
    </citation>
    <scope>IDENTIFICATION</scope>
</reference>
<dbReference type="SUPFAM" id="SSF48726">
    <property type="entry name" value="Immunoglobulin"/>
    <property type="match status" value="1"/>
</dbReference>
<dbReference type="PANTHER" id="PTHR11738:SF186">
    <property type="entry name" value="OSTEOCLAST-ASSOCIATED IMMUNOGLOBULIN-LIKE RECEPTOR"/>
    <property type="match status" value="1"/>
</dbReference>
<evidence type="ECO:0008006" key="7">
    <source>
        <dbReference type="Google" id="ProtNLM"/>
    </source>
</evidence>
<evidence type="ECO:0000313" key="6">
    <source>
        <dbReference type="Proteomes" id="UP000694380"/>
    </source>
</evidence>
<evidence type="ECO:0000313" key="5">
    <source>
        <dbReference type="Ensembl" id="ENSCPBP00000025488.1"/>
    </source>
</evidence>
<dbReference type="FunFam" id="2.60.40.10:FF:000033">
    <property type="entry name" value="Killer cell immunoglobulin-like receptor"/>
    <property type="match status" value="1"/>
</dbReference>
<protein>
    <recommendedName>
        <fullName evidence="7">Ig-like domain-containing protein</fullName>
    </recommendedName>
</protein>
<reference evidence="5" key="1">
    <citation type="submission" date="2025-08" db="UniProtKB">
        <authorList>
            <consortium name="Ensembl"/>
        </authorList>
    </citation>
    <scope>IDENTIFICATION</scope>
</reference>
<proteinExistence type="predicted"/>
<dbReference type="PANTHER" id="PTHR11738">
    <property type="entry name" value="MHC CLASS I NK CELL RECEPTOR"/>
    <property type="match status" value="1"/>
</dbReference>
<dbReference type="InterPro" id="IPR013783">
    <property type="entry name" value="Ig-like_fold"/>
</dbReference>
<evidence type="ECO:0000256" key="4">
    <source>
        <dbReference type="ARBA" id="ARBA00023319"/>
    </source>
</evidence>
<dbReference type="Ensembl" id="ENSCPBT00000030017.1">
    <property type="protein sequence ID" value="ENSCPBP00000025488.1"/>
    <property type="gene ID" value="ENSCPBG00000018118.1"/>
</dbReference>
<name>A0A8C3HZL6_CHRPI</name>
<keyword evidence="3" id="KW-0325">Glycoprotein</keyword>
<evidence type="ECO:0000256" key="1">
    <source>
        <dbReference type="ARBA" id="ARBA00022737"/>
    </source>
</evidence>
<sequence length="239" mass="25224">MSLPLFYIFFPACWKDLYCDLGIRQSPLVQQSPLYTVSGIVDSFLGAPSGDVALGGAVTVQCRGRHQIMRFLLYQDGNPNVLQDAEPAGDLAEFPIRDVSQRDAGSYSCYHHDKVYPFTWSHPSDPVELVVAGELPGSVSPVPAPHPAGPSGAGTFLNPGGLCLLPLSSPKPPCFPAGHLISLAPSPASVHCLLSSEIGSPGPPLLSSLLWSPLAGTGWSGHWGPDPTAHCPPTGQNRL</sequence>
<dbReference type="Gene3D" id="2.60.40.10">
    <property type="entry name" value="Immunoglobulins"/>
    <property type="match status" value="1"/>
</dbReference>
<dbReference type="Proteomes" id="UP000694380">
    <property type="component" value="Unplaced"/>
</dbReference>
<dbReference type="GeneTree" id="ENSGT01150000286974"/>
<dbReference type="InterPro" id="IPR050412">
    <property type="entry name" value="Ig-like_Receptors_ImmuneReg"/>
</dbReference>
<keyword evidence="4" id="KW-0393">Immunoglobulin domain</keyword>
<keyword evidence="1" id="KW-0677">Repeat</keyword>
<dbReference type="InterPro" id="IPR036179">
    <property type="entry name" value="Ig-like_dom_sf"/>
</dbReference>